<evidence type="ECO:0000313" key="5">
    <source>
        <dbReference type="Proteomes" id="UP000009022"/>
    </source>
</evidence>
<keyword evidence="2" id="KW-1133">Transmembrane helix</keyword>
<evidence type="ECO:0000313" key="4">
    <source>
        <dbReference type="EMBL" id="EDV21475.1"/>
    </source>
</evidence>
<evidence type="ECO:0000256" key="2">
    <source>
        <dbReference type="SAM" id="Phobius"/>
    </source>
</evidence>
<dbReference type="CDD" id="cd00110">
    <property type="entry name" value="LamG"/>
    <property type="match status" value="1"/>
</dbReference>
<dbReference type="AlphaFoldDB" id="B3S6Y8"/>
<reference evidence="4 5" key="1">
    <citation type="journal article" date="2008" name="Nature">
        <title>The Trichoplax genome and the nature of placozoans.</title>
        <authorList>
            <person name="Srivastava M."/>
            <person name="Begovic E."/>
            <person name="Chapman J."/>
            <person name="Putnam N.H."/>
            <person name="Hellsten U."/>
            <person name="Kawashima T."/>
            <person name="Kuo A."/>
            <person name="Mitros T."/>
            <person name="Salamov A."/>
            <person name="Carpenter M.L."/>
            <person name="Signorovitch A.Y."/>
            <person name="Moreno M.A."/>
            <person name="Kamm K."/>
            <person name="Grimwood J."/>
            <person name="Schmutz J."/>
            <person name="Shapiro H."/>
            <person name="Grigoriev I.V."/>
            <person name="Buss L.W."/>
            <person name="Schierwater B."/>
            <person name="Dellaporta S.L."/>
            <person name="Rokhsar D.S."/>
        </authorList>
    </citation>
    <scope>NUCLEOTIDE SEQUENCE [LARGE SCALE GENOMIC DNA]</scope>
    <source>
        <strain evidence="4 5">Grell-BS-1999</strain>
    </source>
</reference>
<proteinExistence type="predicted"/>
<evidence type="ECO:0000256" key="1">
    <source>
        <dbReference type="PROSITE-ProRule" id="PRU00122"/>
    </source>
</evidence>
<dbReference type="STRING" id="10228.B3S6Y8"/>
<keyword evidence="5" id="KW-1185">Reference proteome</keyword>
<dbReference type="Gene3D" id="2.60.120.200">
    <property type="match status" value="1"/>
</dbReference>
<dbReference type="PANTHER" id="PTHR31389">
    <property type="entry name" value="LD39211P"/>
    <property type="match status" value="1"/>
</dbReference>
<dbReference type="KEGG" id="tad:TRIADDRAFT_59976"/>
<dbReference type="PROSITE" id="PS50025">
    <property type="entry name" value="LAM_G_DOMAIN"/>
    <property type="match status" value="1"/>
</dbReference>
<keyword evidence="2" id="KW-0812">Transmembrane</keyword>
<dbReference type="CTD" id="6757207"/>
<accession>B3S6Y8</accession>
<dbReference type="Pfam" id="PF07801">
    <property type="entry name" value="DUF1647"/>
    <property type="match status" value="1"/>
</dbReference>
<dbReference type="SMART" id="SM00282">
    <property type="entry name" value="LamG"/>
    <property type="match status" value="1"/>
</dbReference>
<feature type="domain" description="Laminin G" evidence="3">
    <location>
        <begin position="89"/>
        <end position="268"/>
    </location>
</feature>
<keyword evidence="2" id="KW-0472">Membrane</keyword>
<organism evidence="4 5">
    <name type="scientific">Trichoplax adhaerens</name>
    <name type="common">Trichoplax reptans</name>
    <dbReference type="NCBI Taxonomy" id="10228"/>
    <lineage>
        <taxon>Eukaryota</taxon>
        <taxon>Metazoa</taxon>
        <taxon>Placozoa</taxon>
        <taxon>Uniplacotomia</taxon>
        <taxon>Trichoplacea</taxon>
        <taxon>Trichoplacidae</taxon>
        <taxon>Trichoplax</taxon>
    </lineage>
</organism>
<dbReference type="SUPFAM" id="SSF49899">
    <property type="entry name" value="Concanavalin A-like lectins/glucanases"/>
    <property type="match status" value="1"/>
</dbReference>
<dbReference type="HOGENOM" id="CLU_490336_0_0_1"/>
<dbReference type="EMBL" id="DS985253">
    <property type="protein sequence ID" value="EDV21475.1"/>
    <property type="molecule type" value="Genomic_DNA"/>
</dbReference>
<dbReference type="InParanoid" id="B3S6Y8"/>
<dbReference type="eggNOG" id="KOG3514">
    <property type="taxonomic scope" value="Eukaryota"/>
</dbReference>
<dbReference type="InterPro" id="IPR001791">
    <property type="entry name" value="Laminin_G"/>
</dbReference>
<protein>
    <recommendedName>
        <fullName evidence="3">Laminin G domain-containing protein</fullName>
    </recommendedName>
</protein>
<evidence type="ECO:0000259" key="3">
    <source>
        <dbReference type="PROSITE" id="PS50025"/>
    </source>
</evidence>
<sequence>MSDSRLSPRPRANTLFSNFKLKNTNKVESKNKISAFLANNNHSIALPNRRKGIILFSFLVILFFIYVFPWKAPQRIRDPEIKPHECIRAGSLVLPNKNRIRITSWRSLYYSQHSFYFRTFSRNGVMLYEADKTMQTKDFLAIQLRKRKIEFIFNAGQGTVLLTAAPGNGQWTDGQWHWINASRLGAIAELSVDGIRLVKTQLNTHHVHAVDSTSGLYVGGIPKRFYSKLHRFVIAHDFRGCIANITLNGRKWDPSEFVYSKSSTTNTNINNLSNHSSTNMDSTTLTPVVTAIDESQVHRVDKLIASVQKFLPLTEIIIYDLGLKAATKAKIRTYCNVQLVDFPISNYPRHFRNVKLEAWRSVIIKPNLQSYGSVIYVDPEVIVKRTFNKLIREANKTTSGLICRTMFEPVTAFTHPGMIKALDQSVKSYQLLPMIDTRILIFSGNNAFKLVTEWVRCTADIDCILPTGASLGSCLPRDIRPSPLYRGCHLASRSALSVVYYKTQIPQDAKNWNKMIKYAISSSDDEISLPAPKKCLAKATLKPSGKQITLDPSTPH</sequence>
<dbReference type="GeneID" id="6757207"/>
<gene>
    <name evidence="4" type="ORF">TRIADDRAFT_59976</name>
</gene>
<feature type="transmembrane region" description="Helical" evidence="2">
    <location>
        <begin position="52"/>
        <end position="70"/>
    </location>
</feature>
<dbReference type="OrthoDB" id="6414280at2759"/>
<dbReference type="PANTHER" id="PTHR31389:SF4">
    <property type="entry name" value="LD39211P"/>
    <property type="match status" value="1"/>
</dbReference>
<comment type="caution">
    <text evidence="1">Lacks conserved residue(s) required for the propagation of feature annotation.</text>
</comment>
<dbReference type="Proteomes" id="UP000009022">
    <property type="component" value="Unassembled WGS sequence"/>
</dbReference>
<dbReference type="Pfam" id="PF00054">
    <property type="entry name" value="Laminin_G_1"/>
    <property type="match status" value="1"/>
</dbReference>
<dbReference type="RefSeq" id="XP_002116075.1">
    <property type="nucleotide sequence ID" value="XM_002116039.1"/>
</dbReference>
<dbReference type="PhylomeDB" id="B3S6Y8"/>
<name>B3S6Y8_TRIAD</name>
<dbReference type="InterPro" id="IPR012444">
    <property type="entry name" value="DUF1647"/>
</dbReference>
<dbReference type="InterPro" id="IPR013320">
    <property type="entry name" value="ConA-like_dom_sf"/>
</dbReference>